<feature type="compositionally biased region" description="Basic residues" evidence="1">
    <location>
        <begin position="98"/>
        <end position="119"/>
    </location>
</feature>
<dbReference type="EMBL" id="MU001670">
    <property type="protein sequence ID" value="KAF2462252.1"/>
    <property type="molecule type" value="Genomic_DNA"/>
</dbReference>
<gene>
    <name evidence="2" type="ORF">BDY21DRAFT_10635</name>
</gene>
<evidence type="ECO:0000313" key="2">
    <source>
        <dbReference type="EMBL" id="KAF2462252.1"/>
    </source>
</evidence>
<accession>A0A6A6PEK2</accession>
<evidence type="ECO:0000313" key="3">
    <source>
        <dbReference type="Proteomes" id="UP000799766"/>
    </source>
</evidence>
<organism evidence="2 3">
    <name type="scientific">Lineolata rhizophorae</name>
    <dbReference type="NCBI Taxonomy" id="578093"/>
    <lineage>
        <taxon>Eukaryota</taxon>
        <taxon>Fungi</taxon>
        <taxon>Dikarya</taxon>
        <taxon>Ascomycota</taxon>
        <taxon>Pezizomycotina</taxon>
        <taxon>Dothideomycetes</taxon>
        <taxon>Dothideomycetes incertae sedis</taxon>
        <taxon>Lineolatales</taxon>
        <taxon>Lineolataceae</taxon>
        <taxon>Lineolata</taxon>
    </lineage>
</organism>
<reference evidence="2" key="1">
    <citation type="journal article" date="2020" name="Stud. Mycol.">
        <title>101 Dothideomycetes genomes: a test case for predicting lifestyles and emergence of pathogens.</title>
        <authorList>
            <person name="Haridas S."/>
            <person name="Albert R."/>
            <person name="Binder M."/>
            <person name="Bloem J."/>
            <person name="Labutti K."/>
            <person name="Salamov A."/>
            <person name="Andreopoulos B."/>
            <person name="Baker S."/>
            <person name="Barry K."/>
            <person name="Bills G."/>
            <person name="Bluhm B."/>
            <person name="Cannon C."/>
            <person name="Castanera R."/>
            <person name="Culley D."/>
            <person name="Daum C."/>
            <person name="Ezra D."/>
            <person name="Gonzalez J."/>
            <person name="Henrissat B."/>
            <person name="Kuo A."/>
            <person name="Liang C."/>
            <person name="Lipzen A."/>
            <person name="Lutzoni F."/>
            <person name="Magnuson J."/>
            <person name="Mondo S."/>
            <person name="Nolan M."/>
            <person name="Ohm R."/>
            <person name="Pangilinan J."/>
            <person name="Park H.-J."/>
            <person name="Ramirez L."/>
            <person name="Alfaro M."/>
            <person name="Sun H."/>
            <person name="Tritt A."/>
            <person name="Yoshinaga Y."/>
            <person name="Zwiers L.-H."/>
            <person name="Turgeon B."/>
            <person name="Goodwin S."/>
            <person name="Spatafora J."/>
            <person name="Crous P."/>
            <person name="Grigoriev I."/>
        </authorList>
    </citation>
    <scope>NUCLEOTIDE SEQUENCE</scope>
    <source>
        <strain evidence="2">ATCC 16933</strain>
    </source>
</reference>
<feature type="region of interest" description="Disordered" evidence="1">
    <location>
        <begin position="58"/>
        <end position="82"/>
    </location>
</feature>
<feature type="region of interest" description="Disordered" evidence="1">
    <location>
        <begin position="98"/>
        <end position="127"/>
    </location>
</feature>
<proteinExistence type="predicted"/>
<keyword evidence="3" id="KW-1185">Reference proteome</keyword>
<dbReference type="Proteomes" id="UP000799766">
    <property type="component" value="Unassembled WGS sequence"/>
</dbReference>
<name>A0A6A6PEK2_9PEZI</name>
<protein>
    <submittedName>
        <fullName evidence="2">Uncharacterized protein</fullName>
    </submittedName>
</protein>
<dbReference type="AlphaFoldDB" id="A0A6A6PEK2"/>
<evidence type="ECO:0000256" key="1">
    <source>
        <dbReference type="SAM" id="MobiDB-lite"/>
    </source>
</evidence>
<sequence length="193" mass="22367">MEAGLTSLPRSARIVLRARSMLRFNGEMLPLRLPATERRRKLTPWRLNLLRSTEYVPRRPHRVGSGQPLHIRANSHPLAAPPNPSFLRLDLLARRTRHKSKHRRCCKPPRGRPQARGKHVQAQPSQPSLLLFSSSLPDWLLHHRVGREGLEAQPSVLRPRFQKTTPQPISWRTLHQLTYLRATYSTPRCVCRH</sequence>